<organism evidence="2 3">
    <name type="scientific">Phytohabitans kaempferiae</name>
    <dbReference type="NCBI Taxonomy" id="1620943"/>
    <lineage>
        <taxon>Bacteria</taxon>
        <taxon>Bacillati</taxon>
        <taxon>Actinomycetota</taxon>
        <taxon>Actinomycetes</taxon>
        <taxon>Micromonosporales</taxon>
        <taxon>Micromonosporaceae</taxon>
    </lineage>
</organism>
<accession>A0ABV6MDP4</accession>
<protein>
    <submittedName>
        <fullName evidence="2">DUF3883 domain-containing protein</fullName>
    </submittedName>
</protein>
<dbReference type="EMBL" id="JBHLUH010000073">
    <property type="protein sequence ID" value="MFC0532503.1"/>
    <property type="molecule type" value="Genomic_DNA"/>
</dbReference>
<dbReference type="Pfam" id="PF13020">
    <property type="entry name" value="NOV_C"/>
    <property type="match status" value="1"/>
</dbReference>
<feature type="domain" description="Protein NO VEIN C-terminal" evidence="1">
    <location>
        <begin position="47"/>
        <end position="137"/>
    </location>
</feature>
<keyword evidence="3" id="KW-1185">Reference proteome</keyword>
<name>A0ABV6MDP4_9ACTN</name>
<proteinExistence type="predicted"/>
<dbReference type="Proteomes" id="UP001589867">
    <property type="component" value="Unassembled WGS sequence"/>
</dbReference>
<evidence type="ECO:0000259" key="1">
    <source>
        <dbReference type="Pfam" id="PF13020"/>
    </source>
</evidence>
<evidence type="ECO:0000313" key="3">
    <source>
        <dbReference type="Proteomes" id="UP001589867"/>
    </source>
</evidence>
<evidence type="ECO:0000313" key="2">
    <source>
        <dbReference type="EMBL" id="MFC0532503.1"/>
    </source>
</evidence>
<reference evidence="2 3" key="1">
    <citation type="submission" date="2024-09" db="EMBL/GenBank/DDBJ databases">
        <authorList>
            <person name="Sun Q."/>
            <person name="Mori K."/>
        </authorList>
    </citation>
    <scope>NUCLEOTIDE SEQUENCE [LARGE SCALE GENOMIC DNA]</scope>
    <source>
        <strain evidence="2 3">TBRC 3947</strain>
    </source>
</reference>
<comment type="caution">
    <text evidence="2">The sequence shown here is derived from an EMBL/GenBank/DDBJ whole genome shotgun (WGS) entry which is preliminary data.</text>
</comment>
<gene>
    <name evidence="2" type="ORF">ACFFIA_33240</name>
</gene>
<sequence length="172" mass="18779">MALLDQQAQLVSKPPRIMTAALVLPLSMVDADIPADAPIHAKETKAVERRGIELVFATERALGRQPQEQAFNNPGYDILSIPTQGGPSIRIEVKARIEGAEDFYVTHNEVVTGKNAVPHYRLALVTVSKAGPDHDQVRYVADPFTGIDFGDLYATGVRASWAKTWWAGTAPF</sequence>
<dbReference type="InterPro" id="IPR024975">
    <property type="entry name" value="NOV_C"/>
</dbReference>
<dbReference type="RefSeq" id="WP_377258696.1">
    <property type="nucleotide sequence ID" value="NZ_JBHLUH010000073.1"/>
</dbReference>